<keyword evidence="3 6" id="KW-0436">Ligase</keyword>
<evidence type="ECO:0000313" key="6">
    <source>
        <dbReference type="EMBL" id="SUM67011.1"/>
    </source>
</evidence>
<evidence type="ECO:0000256" key="2">
    <source>
        <dbReference type="ARBA" id="ARBA00017625"/>
    </source>
</evidence>
<dbReference type="PANTHER" id="PTHR45527:SF10">
    <property type="entry name" value="PYOCHELIN SYNTHASE PCHF"/>
    <property type="match status" value="1"/>
</dbReference>
<sequence length="607" mass="68681">MEHIPKPNEKFVETLERVKQTFIQNVAHSDYSGVNVQRDISKQHGTQLNVAPVVFACNIDYELEDDETINTLGNMTYMISQTPGVWLDFQSYIKQDELLICWDKVDALFNDDIITKMLDDYCFLLESLRESASWDNISNVFLQPEGQFEIQSTLPNKKLYDGFLKNVKNHPEKVALIDSGSNNEVSYKELFQKSMALAQTLKDNGVKKGDYIGIILPRGLHQVVSILGILLAGAVYVPIGIDQPNARKRKIYNQVGIDVLITYHQYVNKYNFDQNYQTIIDIDTIIKETLNEIVDISADDSAYVIMTSGSTGIPKGVEISHNNAMNTILDINEKYGITSGDCLMMVSSIEFDLSVYDMFGILSSGGTVVLTSNNNYKDPHQWLNIIKQYQVTLWDSVPILFDMLVTYAEGKQEMLPLEKVFLSGDWIDLQLPKRFYSISRRQSIVIAMGGATEASIWSNFIEVPRDLPDDWISIPYGIALKGQLYKIVDKFGRTCPENVIGELHIGGYGVAKGYIGDTTLTNDKFYIDQNCIRWYKTGDNGRIWNDGTIEFLGRKDQQVKIKGHRIETGEIEATITEVDGVDKVKVIEVNGRLSAFIIPKKNKVNKQ</sequence>
<evidence type="ECO:0000259" key="5">
    <source>
        <dbReference type="Pfam" id="PF00501"/>
    </source>
</evidence>
<accession>A0A380GY56</accession>
<dbReference type="PANTHER" id="PTHR45527">
    <property type="entry name" value="NONRIBOSOMAL PEPTIDE SYNTHETASE"/>
    <property type="match status" value="1"/>
</dbReference>
<reference evidence="6 7" key="1">
    <citation type="submission" date="2018-06" db="EMBL/GenBank/DDBJ databases">
        <authorList>
            <consortium name="Pathogen Informatics"/>
            <person name="Doyle S."/>
        </authorList>
    </citation>
    <scope>NUCLEOTIDE SEQUENCE [LARGE SCALE GENOMIC DNA]</scope>
    <source>
        <strain evidence="6 7">NCTC11807</strain>
    </source>
</reference>
<evidence type="ECO:0000256" key="4">
    <source>
        <dbReference type="ARBA" id="ARBA00032875"/>
    </source>
</evidence>
<proteinExistence type="inferred from homology"/>
<comment type="similarity">
    <text evidence="1">Belongs to the ATP-dependent AMP-binding enzyme family.</text>
</comment>
<dbReference type="GO" id="GO:0043041">
    <property type="term" value="P:amino acid activation for nonribosomal peptide biosynthetic process"/>
    <property type="evidence" value="ECO:0007669"/>
    <property type="project" value="TreeGrafter"/>
</dbReference>
<dbReference type="InterPro" id="IPR010071">
    <property type="entry name" value="AA_adenyl_dom"/>
</dbReference>
<dbReference type="Proteomes" id="UP000255425">
    <property type="component" value="Unassembled WGS sequence"/>
</dbReference>
<dbReference type="GO" id="GO:0005737">
    <property type="term" value="C:cytoplasm"/>
    <property type="evidence" value="ECO:0007669"/>
    <property type="project" value="TreeGrafter"/>
</dbReference>
<dbReference type="Gene3D" id="3.40.50.12780">
    <property type="entry name" value="N-terminal domain of ligase-like"/>
    <property type="match status" value="1"/>
</dbReference>
<dbReference type="NCBIfam" id="TIGR01733">
    <property type="entry name" value="AA-adenyl-dom"/>
    <property type="match status" value="1"/>
</dbReference>
<dbReference type="EMBL" id="UHDZ01000001">
    <property type="protein sequence ID" value="SUM67011.1"/>
    <property type="molecule type" value="Genomic_DNA"/>
</dbReference>
<name>A0A380GY56_9STAP</name>
<gene>
    <name evidence="6" type="primary">mbtB_3</name>
    <name evidence="6" type="ORF">NCTC11807_00090</name>
</gene>
<dbReference type="InterPro" id="IPR042099">
    <property type="entry name" value="ANL_N_sf"/>
</dbReference>
<dbReference type="GeneID" id="93796185"/>
<protein>
    <recommendedName>
        <fullName evidence="2">Putative long chain fatty acid-CoA ligase VraA</fullName>
    </recommendedName>
    <alternativeName>
        <fullName evidence="4">Acyl-CoA synthetase</fullName>
    </alternativeName>
</protein>
<dbReference type="Pfam" id="PF00501">
    <property type="entry name" value="AMP-binding"/>
    <property type="match status" value="1"/>
</dbReference>
<dbReference type="AlphaFoldDB" id="A0A380GY56"/>
<dbReference type="PROSITE" id="PS00455">
    <property type="entry name" value="AMP_BINDING"/>
    <property type="match status" value="1"/>
</dbReference>
<dbReference type="InterPro" id="IPR020845">
    <property type="entry name" value="AMP-binding_CS"/>
</dbReference>
<evidence type="ECO:0000256" key="3">
    <source>
        <dbReference type="ARBA" id="ARBA00022598"/>
    </source>
</evidence>
<dbReference type="InterPro" id="IPR045851">
    <property type="entry name" value="AMP-bd_C_sf"/>
</dbReference>
<dbReference type="SUPFAM" id="SSF56801">
    <property type="entry name" value="Acetyl-CoA synthetase-like"/>
    <property type="match status" value="1"/>
</dbReference>
<feature type="domain" description="AMP-dependent synthetase/ligase" evidence="5">
    <location>
        <begin position="165"/>
        <end position="514"/>
    </location>
</feature>
<dbReference type="Gene3D" id="3.30.559.30">
    <property type="entry name" value="Nonribosomal peptide synthetase, condensation domain"/>
    <property type="match status" value="1"/>
</dbReference>
<keyword evidence="7" id="KW-1185">Reference proteome</keyword>
<dbReference type="InterPro" id="IPR000873">
    <property type="entry name" value="AMP-dep_synth/lig_dom"/>
</dbReference>
<dbReference type="SUPFAM" id="SSF52777">
    <property type="entry name" value="CoA-dependent acyltransferases"/>
    <property type="match status" value="1"/>
</dbReference>
<evidence type="ECO:0000256" key="1">
    <source>
        <dbReference type="ARBA" id="ARBA00006432"/>
    </source>
</evidence>
<dbReference type="GO" id="GO:0031177">
    <property type="term" value="F:phosphopantetheine binding"/>
    <property type="evidence" value="ECO:0007669"/>
    <property type="project" value="TreeGrafter"/>
</dbReference>
<evidence type="ECO:0000313" key="7">
    <source>
        <dbReference type="Proteomes" id="UP000255425"/>
    </source>
</evidence>
<dbReference type="RefSeq" id="WP_232619740.1">
    <property type="nucleotide sequence ID" value="NZ_CP066042.1"/>
</dbReference>
<dbReference type="GO" id="GO:0044550">
    <property type="term" value="P:secondary metabolite biosynthetic process"/>
    <property type="evidence" value="ECO:0007669"/>
    <property type="project" value="TreeGrafter"/>
</dbReference>
<dbReference type="GO" id="GO:0016874">
    <property type="term" value="F:ligase activity"/>
    <property type="evidence" value="ECO:0007669"/>
    <property type="project" value="UniProtKB-KW"/>
</dbReference>
<dbReference type="Gene3D" id="3.30.300.30">
    <property type="match status" value="1"/>
</dbReference>
<organism evidence="6 7">
    <name type="scientific">Staphylococcus saccharolyticus</name>
    <dbReference type="NCBI Taxonomy" id="33028"/>
    <lineage>
        <taxon>Bacteria</taxon>
        <taxon>Bacillati</taxon>
        <taxon>Bacillota</taxon>
        <taxon>Bacilli</taxon>
        <taxon>Bacillales</taxon>
        <taxon>Staphylococcaceae</taxon>
        <taxon>Staphylococcus</taxon>
    </lineage>
</organism>